<dbReference type="InterPro" id="IPR017685">
    <property type="entry name" value="ArgP"/>
</dbReference>
<dbReference type="InterPro" id="IPR036390">
    <property type="entry name" value="WH_DNA-bd_sf"/>
</dbReference>
<dbReference type="Pfam" id="PF00126">
    <property type="entry name" value="HTH_1"/>
    <property type="match status" value="1"/>
</dbReference>
<dbReference type="NCBIfam" id="NF009888">
    <property type="entry name" value="PRK13348.1"/>
    <property type="match status" value="1"/>
</dbReference>
<evidence type="ECO:0000256" key="3">
    <source>
        <dbReference type="ARBA" id="ARBA00023125"/>
    </source>
</evidence>
<gene>
    <name evidence="6" type="ORF">PQR79_11100</name>
</gene>
<dbReference type="EMBL" id="JAQQPZ010000008">
    <property type="protein sequence ID" value="MDD8059650.1"/>
    <property type="molecule type" value="Genomic_DNA"/>
</dbReference>
<dbReference type="Gene3D" id="1.10.10.10">
    <property type="entry name" value="Winged helix-like DNA-binding domain superfamily/Winged helix DNA-binding domain"/>
    <property type="match status" value="1"/>
</dbReference>
<comment type="similarity">
    <text evidence="1">Belongs to the LysR transcriptional regulatory family.</text>
</comment>
<evidence type="ECO:0000256" key="1">
    <source>
        <dbReference type="ARBA" id="ARBA00009437"/>
    </source>
</evidence>
<dbReference type="SUPFAM" id="SSF46785">
    <property type="entry name" value="Winged helix' DNA-binding domain"/>
    <property type="match status" value="1"/>
</dbReference>
<keyword evidence="2" id="KW-0805">Transcription regulation</keyword>
<sequence>MSKLDYKLLQALSCVIKEQSFERAANVLCLSQSAVSQRIKQLEQQLAQSVVIRSHPIRATALGQQLLRHYYQVVQLEAELLPSVMPNAPVTPLTLHIATNADSLATWLIPAIAPLIKEHLLEVNLLIEDEERTLERLKDGQSFGAIAVQDVAIKGCQLTRLGKINYIVVATPEFVERYFCDGINAQTLMRAPGIAFDHKDNMHTRFIEQHFGLEEGQYPLHAVRSSEAFINMAKHGAAYCLAPQLQVSNELASGELVQILPDKVIEETLYWHHWILLKGVYKEVSDAIISHAQQVLAVNHG</sequence>
<dbReference type="SUPFAM" id="SSF53850">
    <property type="entry name" value="Periplasmic binding protein-like II"/>
    <property type="match status" value="1"/>
</dbReference>
<dbReference type="PANTHER" id="PTHR30579:SF2">
    <property type="entry name" value="HTH-TYPE TRANSCRIPTIONAL REGULATOR ARGP"/>
    <property type="match status" value="1"/>
</dbReference>
<dbReference type="PROSITE" id="PS50931">
    <property type="entry name" value="HTH_LYSR"/>
    <property type="match status" value="1"/>
</dbReference>
<evidence type="ECO:0000313" key="7">
    <source>
        <dbReference type="Proteomes" id="UP001213691"/>
    </source>
</evidence>
<evidence type="ECO:0000256" key="2">
    <source>
        <dbReference type="ARBA" id="ARBA00023015"/>
    </source>
</evidence>
<dbReference type="PRINTS" id="PR00039">
    <property type="entry name" value="HTHLYSR"/>
</dbReference>
<accession>A0ABT5TM09</accession>
<feature type="domain" description="HTH lysR-type" evidence="5">
    <location>
        <begin position="4"/>
        <end position="60"/>
    </location>
</feature>
<organism evidence="6 7">
    <name type="scientific">Shewanella metallivivens</name>
    <dbReference type="NCBI Taxonomy" id="2872342"/>
    <lineage>
        <taxon>Bacteria</taxon>
        <taxon>Pseudomonadati</taxon>
        <taxon>Pseudomonadota</taxon>
        <taxon>Gammaproteobacteria</taxon>
        <taxon>Alteromonadales</taxon>
        <taxon>Shewanellaceae</taxon>
        <taxon>Shewanella</taxon>
    </lineage>
</organism>
<reference evidence="6 7" key="1">
    <citation type="submission" date="2023-02" db="EMBL/GenBank/DDBJ databases">
        <title>Genome sequence of Shewanella metallivivens ER-Te-42B-Light, sp. nov., enriched from sulfide tube worms (Riftia pachyptila) isolated from Explorer Ridge in the Pacific Ocean.</title>
        <authorList>
            <person name="Maltman C."/>
            <person name="Kuzyk S.B."/>
            <person name="Kyndt J.A."/>
            <person name="Yurkov V."/>
        </authorList>
    </citation>
    <scope>NUCLEOTIDE SEQUENCE [LARGE SCALE GENOMIC DNA]</scope>
    <source>
        <strain evidence="6 7">ER-Te-42B-Light</strain>
    </source>
</reference>
<dbReference type="NCBIfam" id="TIGR03298">
    <property type="entry name" value="argP"/>
    <property type="match status" value="1"/>
</dbReference>
<dbReference type="InterPro" id="IPR005119">
    <property type="entry name" value="LysR_subst-bd"/>
</dbReference>
<comment type="caution">
    <text evidence="6">The sequence shown here is derived from an EMBL/GenBank/DDBJ whole genome shotgun (WGS) entry which is preliminary data.</text>
</comment>
<protein>
    <submittedName>
        <fullName evidence="6">LysR family transcriptional regulator ArgP</fullName>
    </submittedName>
</protein>
<dbReference type="InterPro" id="IPR036388">
    <property type="entry name" value="WH-like_DNA-bd_sf"/>
</dbReference>
<proteinExistence type="inferred from homology"/>
<keyword evidence="4" id="KW-0804">Transcription</keyword>
<dbReference type="Gene3D" id="3.40.190.290">
    <property type="match status" value="1"/>
</dbReference>
<evidence type="ECO:0000313" key="6">
    <source>
        <dbReference type="EMBL" id="MDD8059650.1"/>
    </source>
</evidence>
<evidence type="ECO:0000256" key="4">
    <source>
        <dbReference type="ARBA" id="ARBA00023163"/>
    </source>
</evidence>
<keyword evidence="7" id="KW-1185">Reference proteome</keyword>
<keyword evidence="3" id="KW-0238">DNA-binding</keyword>
<name>A0ABT5TM09_9GAMM</name>
<dbReference type="RefSeq" id="WP_238104204.1">
    <property type="nucleotide sequence ID" value="NZ_JAQQPZ010000008.1"/>
</dbReference>
<dbReference type="Pfam" id="PF03466">
    <property type="entry name" value="LysR_substrate"/>
    <property type="match status" value="1"/>
</dbReference>
<evidence type="ECO:0000259" key="5">
    <source>
        <dbReference type="PROSITE" id="PS50931"/>
    </source>
</evidence>
<dbReference type="Proteomes" id="UP001213691">
    <property type="component" value="Unassembled WGS sequence"/>
</dbReference>
<dbReference type="InterPro" id="IPR000847">
    <property type="entry name" value="LysR_HTH_N"/>
</dbReference>
<dbReference type="InterPro" id="IPR050176">
    <property type="entry name" value="LTTR"/>
</dbReference>
<dbReference type="PANTHER" id="PTHR30579">
    <property type="entry name" value="TRANSCRIPTIONAL REGULATOR"/>
    <property type="match status" value="1"/>
</dbReference>
<dbReference type="NCBIfam" id="NF002964">
    <property type="entry name" value="PRK03635.1"/>
    <property type="match status" value="1"/>
</dbReference>